<name>A0A3D9HYQ5_9BACL</name>
<evidence type="ECO:0000256" key="2">
    <source>
        <dbReference type="SAM" id="SignalP"/>
    </source>
</evidence>
<dbReference type="PANTHER" id="PTHR43649">
    <property type="entry name" value="ARABINOSE-BINDING PROTEIN-RELATED"/>
    <property type="match status" value="1"/>
</dbReference>
<dbReference type="AlphaFoldDB" id="A0A3D9HYQ5"/>
<keyword evidence="4" id="KW-1185">Reference proteome</keyword>
<dbReference type="PROSITE" id="PS51257">
    <property type="entry name" value="PROKAR_LIPOPROTEIN"/>
    <property type="match status" value="1"/>
</dbReference>
<dbReference type="PROSITE" id="PS00018">
    <property type="entry name" value="EF_HAND_1"/>
    <property type="match status" value="1"/>
</dbReference>
<dbReference type="RefSeq" id="WP_116065451.1">
    <property type="nucleotide sequence ID" value="NZ_QRDZ01000048.1"/>
</dbReference>
<reference evidence="3 4" key="1">
    <citation type="submission" date="2018-07" db="EMBL/GenBank/DDBJ databases">
        <title>Genomic Encyclopedia of Type Strains, Phase III (KMG-III): the genomes of soil and plant-associated and newly described type strains.</title>
        <authorList>
            <person name="Whitman W."/>
        </authorList>
    </citation>
    <scope>NUCLEOTIDE SEQUENCE [LARGE SCALE GENOMIC DNA]</scope>
    <source>
        <strain evidence="3 4">CECT 7287</strain>
    </source>
</reference>
<organism evidence="3 4">
    <name type="scientific">Cohnella phaseoli</name>
    <dbReference type="NCBI Taxonomy" id="456490"/>
    <lineage>
        <taxon>Bacteria</taxon>
        <taxon>Bacillati</taxon>
        <taxon>Bacillota</taxon>
        <taxon>Bacilli</taxon>
        <taxon>Bacillales</taxon>
        <taxon>Paenibacillaceae</taxon>
        <taxon>Cohnella</taxon>
    </lineage>
</organism>
<evidence type="ECO:0000313" key="3">
    <source>
        <dbReference type="EMBL" id="RED54550.1"/>
    </source>
</evidence>
<gene>
    <name evidence="3" type="ORF">DFP98_14821</name>
</gene>
<dbReference type="InterPro" id="IPR018247">
    <property type="entry name" value="EF_Hand_1_Ca_BS"/>
</dbReference>
<feature type="signal peptide" evidence="2">
    <location>
        <begin position="1"/>
        <end position="20"/>
    </location>
</feature>
<dbReference type="PANTHER" id="PTHR43649:SF12">
    <property type="entry name" value="DIACETYLCHITOBIOSE BINDING PROTEIN DASA"/>
    <property type="match status" value="1"/>
</dbReference>
<protein>
    <submittedName>
        <fullName evidence="3">ABC-type glycerol-3-phosphate transport system substrate-binding protein</fullName>
    </submittedName>
</protein>
<dbReference type="SUPFAM" id="SSF53850">
    <property type="entry name" value="Periplasmic binding protein-like II"/>
    <property type="match status" value="1"/>
</dbReference>
<dbReference type="InterPro" id="IPR006059">
    <property type="entry name" value="SBP"/>
</dbReference>
<dbReference type="Gene3D" id="3.40.190.10">
    <property type="entry name" value="Periplasmic binding protein-like II"/>
    <property type="match status" value="1"/>
</dbReference>
<comment type="caution">
    <text evidence="3">The sequence shown here is derived from an EMBL/GenBank/DDBJ whole genome shotgun (WGS) entry which is preliminary data.</text>
</comment>
<feature type="chain" id="PRO_5017619194" evidence="2">
    <location>
        <begin position="21"/>
        <end position="482"/>
    </location>
</feature>
<proteinExistence type="predicted"/>
<dbReference type="OrthoDB" id="9798191at2"/>
<evidence type="ECO:0000313" key="4">
    <source>
        <dbReference type="Proteomes" id="UP000256977"/>
    </source>
</evidence>
<dbReference type="InterPro" id="IPR050490">
    <property type="entry name" value="Bact_solute-bd_prot1"/>
</dbReference>
<sequence>MKKFGTVCLTSALIVTTLSACSGNSGSSESPGSSETSASPASSAPAESKSPVAFTIVHNQGEYAWPSYDKIVADYNEKSGNKATLKYIPAQESESWLQAQFIAHSEPEIVSGTSKFADAYKNGWIVDLLPYLDEVSPYTNKPWKESFLPGLIESAIDKTDANNPRLFGIPTQVVTVNLYYNKDIFNEIGVAQPPATISEFLEVAQKVKDAGYIPFSIQNSMDWNLGWLASDVFGYLWKSRLAELDTNGSGKVEPKEWAEAVLADKVTKDSPELREYLRLMNDLKPFFNEGFNSASWEFEGIFNDGKSAMVLNGSWYPNQHQQGGYPVNYGVAPMPYLDTAYSKFGQDVRYKYKIGSTPSFAVSRNAKDNKADGASVEFLQYLTAPDGGAKVLAEDLNLIPVVSDVEVPEILKPIMESFGNDENMGFYAHEFTPEQKDRWLKKQQEFLAGKATADEFLEDFGKNLKKFAEEAVKNHPEWNAEQ</sequence>
<keyword evidence="2" id="KW-0732">Signal</keyword>
<dbReference type="Pfam" id="PF13416">
    <property type="entry name" value="SBP_bac_8"/>
    <property type="match status" value="1"/>
</dbReference>
<accession>A0A3D9HYQ5</accession>
<dbReference type="EMBL" id="QRDZ01000048">
    <property type="protein sequence ID" value="RED54550.1"/>
    <property type="molecule type" value="Genomic_DNA"/>
</dbReference>
<feature type="region of interest" description="Disordered" evidence="1">
    <location>
        <begin position="22"/>
        <end position="46"/>
    </location>
</feature>
<dbReference type="Proteomes" id="UP000256977">
    <property type="component" value="Unassembled WGS sequence"/>
</dbReference>
<evidence type="ECO:0000256" key="1">
    <source>
        <dbReference type="SAM" id="MobiDB-lite"/>
    </source>
</evidence>